<evidence type="ECO:0000256" key="1">
    <source>
        <dbReference type="ARBA" id="ARBA00000085"/>
    </source>
</evidence>
<dbReference type="SUPFAM" id="SSF55874">
    <property type="entry name" value="ATPase domain of HSP90 chaperone/DNA topoisomerase II/histidine kinase"/>
    <property type="match status" value="1"/>
</dbReference>
<dbReference type="SMART" id="SM00065">
    <property type="entry name" value="GAF"/>
    <property type="match status" value="1"/>
</dbReference>
<dbReference type="Gene3D" id="3.30.565.10">
    <property type="entry name" value="Histidine kinase-like ATPase, C-terminal domain"/>
    <property type="match status" value="1"/>
</dbReference>
<feature type="domain" description="Protein kinase" evidence="4">
    <location>
        <begin position="7"/>
        <end position="270"/>
    </location>
</feature>
<evidence type="ECO:0000259" key="5">
    <source>
        <dbReference type="PROSITE" id="PS50109"/>
    </source>
</evidence>
<evidence type="ECO:0000313" key="6">
    <source>
        <dbReference type="EMBL" id="MDY7231069.1"/>
    </source>
</evidence>
<feature type="domain" description="Histidine kinase" evidence="5">
    <location>
        <begin position="1499"/>
        <end position="1756"/>
    </location>
</feature>
<dbReference type="GO" id="GO:0005524">
    <property type="term" value="F:ATP binding"/>
    <property type="evidence" value="ECO:0007669"/>
    <property type="project" value="UniProtKB-KW"/>
</dbReference>
<dbReference type="EC" id="2.7.13.3" evidence="2"/>
<protein>
    <recommendedName>
        <fullName evidence="2">histidine kinase</fullName>
        <ecNumber evidence="2">2.7.13.3</ecNumber>
    </recommendedName>
</protein>
<dbReference type="PANTHER" id="PTHR43642">
    <property type="entry name" value="HYBRID SIGNAL TRANSDUCTION HISTIDINE KINASE G"/>
    <property type="match status" value="1"/>
</dbReference>
<dbReference type="PANTHER" id="PTHR43642:SF1">
    <property type="entry name" value="HYBRID SIGNAL TRANSDUCTION HISTIDINE KINASE G"/>
    <property type="match status" value="1"/>
</dbReference>
<sequence length="1770" mass="197077">MIELPGYTLLSPLQARGSHLLYRAVRVWDRRSVILKTPRTEHSGPRARARFEYEYSLLRHLKDVAGVVTAHAYEVHHDRPVLVLEDTEGTDLSKQVGPFALGRFLEVALSLASTLAEVHQRGVIHKDIKPANILVSPAGPRLIDFGIATLQPVEHVQAAPLHLIEGTPAYMSPEQSGRMNRALDYRTDFYSLGVTFYQLLTGHLPFQGKDTLEWVHAHLAQAPVPPHQREPSVPPMLSAIVLKLMAKVPEERYQSAEGLKADLEKCRERLERGGQEGFAPGGQDFPARFQLPQRLYGREHEVKVMLGAFERVAREGRPEWLLVSGYSGIGKSSVVNELHRPVLQQRGFFLSGKFDPLQRDVPYATLAQAFRGLVQQLLAGDDAEVGAWRHRLLEAFEGNGKVLVNLIPQLEMVAGRQPEVAELAPLEAQNRFHRIFQRFLSVFSLPGRPLVMFLDDLQWADFASLELLTYLSKHPDTPPVLWVGAYRDNEVSPTHPLQTALEEMRKAGARMGDIHLEALSLGQVQQLVTDALPGTRPEVVKGLSAVLQEKTAGNPFFLLQLLQTLHHDRLLTRTPQGSWTWDEAGVRARGYSDNVVEFMAGRLQLLPGPTQQLLRMAACKGSTFSVTTLALLASLDTVEVERRLEPALHEDVVVRMGADDYRFLHDRIQQAAYALIPEAERKSLHLRLGRMLLARLSPDELRERLFDVVGQLNAGMELMDDRAERHRLAQLNAEAGWRAMRSAAWRSAVGYFTTVFPLLHGDPWETEYALAFKLRLDQASCELMGGNAAEARRLVDELLPRARTRPDMAEVYRLKSTLHLASGEVQDAVSCLLECLEKFGMPMPADPTPEEIQAADAEVWKLLGARPIESLIELPTMADADMKAAMSVLAALTVPALYSSGSLLAFHLCRMVALAIRYGNMDAAAHAYVWYGNVCCVAAAGKYEAGHAFGRLAHRLVERPEFAAHRSGVLFVLALISRWVRPFPVSLGLLQDAFRHGLMRGDFRTACYCCDNMLLDMLFQGRELGEVYQESVARLDFVRKANYEDIGFFIVLIQRYVQQMRGLSDGFDTLDGEGFSEAEVEAKLESRGLPIVSCVYLIHKTRARFMAGAYEEARQASSIAAEHLGMLSGIILQADFYLYRSLTLAACFRESPAPRQLEFLEAMRHHHQQLNLWASLCPENFRAPERMVAAELARVTGRPEEAMRFYEEAMHAAREYGHIEHGALSAELAARSWKERGMSRVAVTYAREAWESYRQWGAEGKARQLETLWPSLGVSGEGGHGTAQTGSYQLDALSLVKAQQAVSREIVLDNLVATLMNVALESAGAQRGALLLKQGDALKPVVLSEMKGDTTPLVEAELPWTMLSYTRRTGEFVLIGDTTRPHAFASEAELLRGRARSVLCLPLRRQEELYGVLYLENSLTTEAFSPGRLALLGHIASQAVISIENARLYAEVQKAEAALRQANAELEQRVEERTRELKQAQAQLVDTARMMGMAEVATSVLHDVGNAFTSILVDSGLIRHALIASRSGRVKQVAAMLEEHRDDLANFLTDDSRGSQLVSYLSRLADELNREKEVLHTTLEDLDQNVGRVRTIVQMQQTYATSTLLTEECDLNELLEDALRLQQGALQRAGIQVTRESRPLPPVRVDRYKVVQILLNLITNARQSMEEVPMDRRNLVVRLEPKGERVCLQVADSGVGIASEVSKRLFTQGFTTRKNGHGIGLHSSALATRLLGGKLTLESEGLGKGATATLELPVAQPEAPALRRAVHHMP</sequence>
<evidence type="ECO:0000313" key="7">
    <source>
        <dbReference type="Proteomes" id="UP001291309"/>
    </source>
</evidence>
<dbReference type="InterPro" id="IPR003594">
    <property type="entry name" value="HATPase_dom"/>
</dbReference>
<reference evidence="6 7" key="1">
    <citation type="submission" date="2023-12" db="EMBL/GenBank/DDBJ databases">
        <title>the genome sequence of Hyalangium sp. s54d21.</title>
        <authorList>
            <person name="Zhang X."/>
        </authorList>
    </citation>
    <scope>NUCLEOTIDE SEQUENCE [LARGE SCALE GENOMIC DNA]</scope>
    <source>
        <strain evidence="7">s54d21</strain>
    </source>
</reference>
<dbReference type="GO" id="GO:0016301">
    <property type="term" value="F:kinase activity"/>
    <property type="evidence" value="ECO:0007669"/>
    <property type="project" value="UniProtKB-KW"/>
</dbReference>
<feature type="coiled-coil region" evidence="3">
    <location>
        <begin position="1445"/>
        <end position="1490"/>
    </location>
</feature>
<dbReference type="Pfam" id="PF02518">
    <property type="entry name" value="HATPase_c"/>
    <property type="match status" value="1"/>
</dbReference>
<accession>A0ABU5HD95</accession>
<dbReference type="InterPro" id="IPR005467">
    <property type="entry name" value="His_kinase_dom"/>
</dbReference>
<dbReference type="SMART" id="SM00387">
    <property type="entry name" value="HATPase_c"/>
    <property type="match status" value="1"/>
</dbReference>
<organism evidence="6 7">
    <name type="scientific">Hyalangium rubrum</name>
    <dbReference type="NCBI Taxonomy" id="3103134"/>
    <lineage>
        <taxon>Bacteria</taxon>
        <taxon>Pseudomonadati</taxon>
        <taxon>Myxococcota</taxon>
        <taxon>Myxococcia</taxon>
        <taxon>Myxococcales</taxon>
        <taxon>Cystobacterineae</taxon>
        <taxon>Archangiaceae</taxon>
        <taxon>Hyalangium</taxon>
    </lineage>
</organism>
<dbReference type="SUPFAM" id="SSF55781">
    <property type="entry name" value="GAF domain-like"/>
    <property type="match status" value="1"/>
</dbReference>
<dbReference type="InterPro" id="IPR041664">
    <property type="entry name" value="AAA_16"/>
</dbReference>
<dbReference type="PROSITE" id="PS00108">
    <property type="entry name" value="PROTEIN_KINASE_ST"/>
    <property type="match status" value="1"/>
</dbReference>
<keyword evidence="6" id="KW-0547">Nucleotide-binding</keyword>
<keyword evidence="7" id="KW-1185">Reference proteome</keyword>
<comment type="catalytic activity">
    <reaction evidence="1">
        <text>ATP + protein L-histidine = ADP + protein N-phospho-L-histidine.</text>
        <dbReference type="EC" id="2.7.13.3"/>
    </reaction>
</comment>
<dbReference type="PRINTS" id="PR00344">
    <property type="entry name" value="BCTRLSENSOR"/>
</dbReference>
<dbReference type="SMART" id="SM00220">
    <property type="entry name" value="S_TKc"/>
    <property type="match status" value="1"/>
</dbReference>
<dbReference type="PROSITE" id="PS50011">
    <property type="entry name" value="PROTEIN_KINASE_DOM"/>
    <property type="match status" value="1"/>
</dbReference>
<dbReference type="InterPro" id="IPR008271">
    <property type="entry name" value="Ser/Thr_kinase_AS"/>
</dbReference>
<dbReference type="PROSITE" id="PS50109">
    <property type="entry name" value="HIS_KIN"/>
    <property type="match status" value="1"/>
</dbReference>
<evidence type="ECO:0000259" key="4">
    <source>
        <dbReference type="PROSITE" id="PS50011"/>
    </source>
</evidence>
<dbReference type="Pfam" id="PF00069">
    <property type="entry name" value="Pkinase"/>
    <property type="match status" value="1"/>
</dbReference>
<gene>
    <name evidence="6" type="ORF">SYV04_32070</name>
</gene>
<dbReference type="Gene3D" id="1.10.510.10">
    <property type="entry name" value="Transferase(Phosphotransferase) domain 1"/>
    <property type="match status" value="1"/>
</dbReference>
<proteinExistence type="predicted"/>
<name>A0ABU5HD95_9BACT</name>
<keyword evidence="6" id="KW-0067">ATP-binding</keyword>
<dbReference type="InterPro" id="IPR003018">
    <property type="entry name" value="GAF"/>
</dbReference>
<dbReference type="InterPro" id="IPR000719">
    <property type="entry name" value="Prot_kinase_dom"/>
</dbReference>
<keyword evidence="3" id="KW-0175">Coiled coil</keyword>
<comment type="caution">
    <text evidence="6">The sequence shown here is derived from an EMBL/GenBank/DDBJ whole genome shotgun (WGS) entry which is preliminary data.</text>
</comment>
<keyword evidence="6" id="KW-0418">Kinase</keyword>
<dbReference type="Proteomes" id="UP001291309">
    <property type="component" value="Unassembled WGS sequence"/>
</dbReference>
<dbReference type="Pfam" id="PF13191">
    <property type="entry name" value="AAA_16"/>
    <property type="match status" value="1"/>
</dbReference>
<evidence type="ECO:0000256" key="2">
    <source>
        <dbReference type="ARBA" id="ARBA00012438"/>
    </source>
</evidence>
<dbReference type="InterPro" id="IPR011009">
    <property type="entry name" value="Kinase-like_dom_sf"/>
</dbReference>
<dbReference type="Pfam" id="PF01590">
    <property type="entry name" value="GAF"/>
    <property type="match status" value="1"/>
</dbReference>
<dbReference type="InterPro" id="IPR036890">
    <property type="entry name" value="HATPase_C_sf"/>
</dbReference>
<dbReference type="Gene3D" id="3.30.450.40">
    <property type="match status" value="1"/>
</dbReference>
<dbReference type="SUPFAM" id="SSF52540">
    <property type="entry name" value="P-loop containing nucleoside triphosphate hydrolases"/>
    <property type="match status" value="1"/>
</dbReference>
<dbReference type="Gene3D" id="3.40.50.300">
    <property type="entry name" value="P-loop containing nucleotide triphosphate hydrolases"/>
    <property type="match status" value="1"/>
</dbReference>
<dbReference type="EMBL" id="JAXIVS010000013">
    <property type="protein sequence ID" value="MDY7231069.1"/>
    <property type="molecule type" value="Genomic_DNA"/>
</dbReference>
<dbReference type="Gene3D" id="1.10.287.130">
    <property type="match status" value="1"/>
</dbReference>
<dbReference type="InterPro" id="IPR004358">
    <property type="entry name" value="Sig_transdc_His_kin-like_C"/>
</dbReference>
<dbReference type="InterPro" id="IPR027417">
    <property type="entry name" value="P-loop_NTPase"/>
</dbReference>
<evidence type="ECO:0000256" key="3">
    <source>
        <dbReference type="SAM" id="Coils"/>
    </source>
</evidence>
<dbReference type="CDD" id="cd14014">
    <property type="entry name" value="STKc_PknB_like"/>
    <property type="match status" value="1"/>
</dbReference>
<dbReference type="InterPro" id="IPR053159">
    <property type="entry name" value="Hybrid_Histidine_Kinase"/>
</dbReference>
<dbReference type="RefSeq" id="WP_321549779.1">
    <property type="nucleotide sequence ID" value="NZ_JAXIVS010000013.1"/>
</dbReference>
<dbReference type="InterPro" id="IPR029016">
    <property type="entry name" value="GAF-like_dom_sf"/>
</dbReference>
<dbReference type="SUPFAM" id="SSF56112">
    <property type="entry name" value="Protein kinase-like (PK-like)"/>
    <property type="match status" value="1"/>
</dbReference>
<keyword evidence="6" id="KW-0808">Transferase</keyword>